<keyword evidence="2" id="KW-0805">Transcription regulation</keyword>
<feature type="compositionally biased region" description="Basic and acidic residues" evidence="6">
    <location>
        <begin position="818"/>
        <end position="830"/>
    </location>
</feature>
<feature type="compositionally biased region" description="Acidic residues" evidence="6">
    <location>
        <begin position="305"/>
        <end position="315"/>
    </location>
</feature>
<dbReference type="STRING" id="103827.A0A0N5D4P2"/>
<dbReference type="CDD" id="cd16100">
    <property type="entry name" value="ARID"/>
    <property type="match status" value="1"/>
</dbReference>
<dbReference type="InterPro" id="IPR001606">
    <property type="entry name" value="ARID_dom"/>
</dbReference>
<feature type="region of interest" description="Disordered" evidence="6">
    <location>
        <begin position="1417"/>
        <end position="1484"/>
    </location>
</feature>
<keyword evidence="5" id="KW-0539">Nucleus</keyword>
<feature type="region of interest" description="Disordered" evidence="6">
    <location>
        <begin position="1361"/>
        <end position="1385"/>
    </location>
</feature>
<dbReference type="Pfam" id="PF08169">
    <property type="entry name" value="RBB1NT"/>
    <property type="match status" value="1"/>
</dbReference>
<accession>A0A0N5D4P2</accession>
<evidence type="ECO:0000256" key="5">
    <source>
        <dbReference type="ARBA" id="ARBA00023242"/>
    </source>
</evidence>
<feature type="region of interest" description="Disordered" evidence="6">
    <location>
        <begin position="256"/>
        <end position="317"/>
    </location>
</feature>
<dbReference type="SMART" id="SM00501">
    <property type="entry name" value="BRIGHT"/>
    <property type="match status" value="1"/>
</dbReference>
<dbReference type="GO" id="GO:0006357">
    <property type="term" value="P:regulation of transcription by RNA polymerase II"/>
    <property type="evidence" value="ECO:0007669"/>
    <property type="project" value="TreeGrafter"/>
</dbReference>
<feature type="region of interest" description="Disordered" evidence="6">
    <location>
        <begin position="1561"/>
        <end position="1593"/>
    </location>
</feature>
<keyword evidence="1" id="KW-0156">Chromatin regulator</keyword>
<reference evidence="10" key="1">
    <citation type="submission" date="2017-02" db="UniProtKB">
        <authorList>
            <consortium name="WormBaseParasite"/>
        </authorList>
    </citation>
    <scope>IDENTIFICATION</scope>
</reference>
<dbReference type="Pfam" id="PF01388">
    <property type="entry name" value="ARID"/>
    <property type="match status" value="1"/>
</dbReference>
<dbReference type="InterPro" id="IPR051232">
    <property type="entry name" value="ARID/SWI1_ChromRemod"/>
</dbReference>
<feature type="compositionally biased region" description="Acidic residues" evidence="6">
    <location>
        <begin position="639"/>
        <end position="651"/>
    </location>
</feature>
<feature type="compositionally biased region" description="Basic and acidic residues" evidence="6">
    <location>
        <begin position="1150"/>
        <end position="1162"/>
    </location>
</feature>
<dbReference type="OMA" id="TIFADHT"/>
<feature type="domain" description="ARID" evidence="7">
    <location>
        <begin position="650"/>
        <end position="742"/>
    </location>
</feature>
<dbReference type="SMART" id="SM01014">
    <property type="entry name" value="ARID"/>
    <property type="match status" value="1"/>
</dbReference>
<feature type="compositionally biased region" description="Acidic residues" evidence="6">
    <location>
        <begin position="198"/>
        <end position="226"/>
    </location>
</feature>
<protein>
    <submittedName>
        <fullName evidence="10">ARID domain-containing protein</fullName>
    </submittedName>
</protein>
<feature type="compositionally biased region" description="Basic and acidic residues" evidence="6">
    <location>
        <begin position="875"/>
        <end position="895"/>
    </location>
</feature>
<feature type="compositionally biased region" description="Polar residues" evidence="6">
    <location>
        <begin position="325"/>
        <end position="335"/>
    </location>
</feature>
<dbReference type="InterPro" id="IPR012603">
    <property type="entry name" value="ARID4A/B_PWWP"/>
</dbReference>
<evidence type="ECO:0000313" key="10">
    <source>
        <dbReference type="WBParaSite" id="TCLT_0000794601-mRNA-1"/>
    </source>
</evidence>
<feature type="compositionally biased region" description="Polar residues" evidence="6">
    <location>
        <begin position="901"/>
        <end position="911"/>
    </location>
</feature>
<evidence type="ECO:0000256" key="6">
    <source>
        <dbReference type="SAM" id="MobiDB-lite"/>
    </source>
</evidence>
<keyword evidence="4" id="KW-0804">Transcription</keyword>
<organism evidence="10">
    <name type="scientific">Thelazia callipaeda</name>
    <name type="common">Oriental eyeworm</name>
    <name type="synonym">Parasitic nematode</name>
    <dbReference type="NCBI Taxonomy" id="103827"/>
    <lineage>
        <taxon>Eukaryota</taxon>
        <taxon>Metazoa</taxon>
        <taxon>Ecdysozoa</taxon>
        <taxon>Nematoda</taxon>
        <taxon>Chromadorea</taxon>
        <taxon>Rhabditida</taxon>
        <taxon>Spirurina</taxon>
        <taxon>Spiruromorpha</taxon>
        <taxon>Thelazioidea</taxon>
        <taxon>Thelaziidae</taxon>
        <taxon>Thelazia</taxon>
    </lineage>
</organism>
<reference evidence="8 9" key="2">
    <citation type="submission" date="2018-11" db="EMBL/GenBank/DDBJ databases">
        <authorList>
            <consortium name="Pathogen Informatics"/>
        </authorList>
    </citation>
    <scope>NUCLEOTIDE SEQUENCE [LARGE SCALE GENOMIC DNA]</scope>
</reference>
<evidence type="ECO:0000256" key="3">
    <source>
        <dbReference type="ARBA" id="ARBA00023125"/>
    </source>
</evidence>
<name>A0A0N5D4P2_THECL</name>
<feature type="region of interest" description="Disordered" evidence="6">
    <location>
        <begin position="752"/>
        <end position="922"/>
    </location>
</feature>
<dbReference type="GO" id="GO:0000976">
    <property type="term" value="F:transcription cis-regulatory region binding"/>
    <property type="evidence" value="ECO:0007669"/>
    <property type="project" value="TreeGrafter"/>
</dbReference>
<feature type="compositionally biased region" description="Acidic residues" evidence="6">
    <location>
        <begin position="436"/>
        <end position="445"/>
    </location>
</feature>
<keyword evidence="3" id="KW-0238">DNA-binding</keyword>
<dbReference type="SUPFAM" id="SSF54160">
    <property type="entry name" value="Chromo domain-like"/>
    <property type="match status" value="1"/>
</dbReference>
<feature type="compositionally biased region" description="Low complexity" evidence="6">
    <location>
        <begin position="835"/>
        <end position="850"/>
    </location>
</feature>
<feature type="compositionally biased region" description="Low complexity" evidence="6">
    <location>
        <begin position="752"/>
        <end position="765"/>
    </location>
</feature>
<dbReference type="PROSITE" id="PS51011">
    <property type="entry name" value="ARID"/>
    <property type="match status" value="1"/>
</dbReference>
<feature type="compositionally biased region" description="Basic residues" evidence="6">
    <location>
        <begin position="1439"/>
        <end position="1450"/>
    </location>
</feature>
<dbReference type="Gene3D" id="2.30.30.140">
    <property type="match status" value="3"/>
</dbReference>
<dbReference type="EMBL" id="UYYF01004561">
    <property type="protein sequence ID" value="VDN05444.1"/>
    <property type="molecule type" value="Genomic_DNA"/>
</dbReference>
<feature type="compositionally biased region" description="Basic residues" evidence="6">
    <location>
        <begin position="805"/>
        <end position="816"/>
    </location>
</feature>
<feature type="compositionally biased region" description="Basic residues" evidence="6">
    <location>
        <begin position="618"/>
        <end position="630"/>
    </location>
</feature>
<feature type="region of interest" description="Disordered" evidence="6">
    <location>
        <begin position="606"/>
        <end position="651"/>
    </location>
</feature>
<feature type="region of interest" description="Disordered" evidence="6">
    <location>
        <begin position="325"/>
        <end position="344"/>
    </location>
</feature>
<feature type="compositionally biased region" description="Low complexity" evidence="6">
    <location>
        <begin position="181"/>
        <end position="197"/>
    </location>
</feature>
<dbReference type="Proteomes" id="UP000276776">
    <property type="component" value="Unassembled WGS sequence"/>
</dbReference>
<sequence length="1593" mass="178912">MQSDDPPFLDVGTEVSAKFKGAFCEAKIKRITKSVRCKVLLKTPPFGTIFADHTEITGPLELNERVEVTQGKMMCKGIIQNIKDNSVYIVVFNDGDERQLRRTQIRIKGGKHYEEGVSLDSMPLWKPETFTDPVVLEHRKRKQKSGEGEFERVALRSSCLSILSTIFKSRQQWERFKRKQQQQQPVTTTSSDAATVAVDDDYDYDDDKDDQEYKYDDDDDVDDVTSNDDSTLENTSTMLSVSSNCTVDRLKTSTSSLYSSRTLRNRPVTNKSTRQRTRIVYTVCSTHRPNDFDQQDTDIGSDTGDNNDGDDDSSSEDALNLQHFKQSSKPTNSRMNADHVYKKSVARTREKRYAAEVATDALKRINDSSSSDDKCGLGDDGIDNNNKEDESDEIFDDGCYGDINCGGGGYNNDNEGGGAHKIRGRTYARKKHCSTDDDNDDDDNDDRCYASYEGMDVESGSNTGRRGERRRRLDEEESGPSKKRSKHFDDIKKIHKVGSVVAVYEDTLRKGKWTPAVVVAKAAFKSGAKSAVSMGKKDVLLKSFKDGKYFISSMNKLSSFNASALKLPDPSSKVALERAVAFAEKEIYPSGWDRMQIYDDIRSGKSEISSSSNEIGKHSKPSGKMKRKKAKGSDRSSSSEEESSSDEEYGEERDQFIAQLYKFHEERGTPINRAPILGGKDIDMFRLYNVVQRFGGKKRVTENNQWKLVLRKMHLEGCPGATSVTVKNAYSRYLDHFNSFFRNLGISSWLTTPTSSISSRSGRPSRLLDRHNAQRKWSLSVTKKKEKEVSKGKASKREKEDSLYRGRKGKAKKVGSVRKYDMSEDDDKVKTTLYSSSNSSTSLPSSPPVSKMRSKTNNGDSQDKESLSDSATIESAKEKESYKINKSEKKGFEERRKKRNSPSTLSTSSNVDHGLSRSDDEELYEKECLKETRKYSEGGSCPVNQKELVTVRGEKSSLAKDSDYPHVSKKEKSREAIVTWVSCCSATVLTSFYMGQNVKAYHCGQWYDARVITLGKVFHNDVLLSMMDFEARCKAISESTDFEENDRKGALASASERLNGRLERIMRDMTCCVHYLGWNSRYDEWVELIKIKVHKKDQNVSENQFISMASGKLSKATIEAAVAWRSAVDPVKYLANEASSSGLRPRRLSHSHEHATQSEARSKSTTFSEKKVKKQKFLSTASAEPAIIKIPDSSVISSASYYDSCNLVESNAEISLSRSPEEASVSEVPLKFSLVRETVSIRILLGNKPEVGSEAQMTVLEVKSSGESRGAVSDSGLIAETMSSETSLNVKATVLETEMSDNAGPSYASPVSEMSGSKKVDYEEVTGFEIECRASAVETVHSVDVPCSSKMVTFETFEAEKRKKHQDESVDSLTKLSDKDEINLEPDMNNERKEIITTQSSMEDSGKVDDKSVLLRPEAPSKECDKEAWQLPMPSGIRQRGRGMKKRKAGRGTYGMARGAGKGSKKGNSEEQSKGSEECSSSEDECLLNVRDSWHALKQRMSQKVDSEGLMAYAERELNLEPIDDNLPGDVLIAKHQERMQQLRDIYHNIRLEQARLDRRWKKTLEKRKQREKERKKKDEHSVQSPPDDVQNY</sequence>
<feature type="compositionally biased region" description="Basic and acidic residues" evidence="6">
    <location>
        <begin position="1561"/>
        <end position="1582"/>
    </location>
</feature>
<evidence type="ECO:0000256" key="2">
    <source>
        <dbReference type="ARBA" id="ARBA00023015"/>
    </source>
</evidence>
<evidence type="ECO:0000313" key="8">
    <source>
        <dbReference type="EMBL" id="VDN05444.1"/>
    </source>
</evidence>
<evidence type="ECO:0000259" key="7">
    <source>
        <dbReference type="PROSITE" id="PS51011"/>
    </source>
</evidence>
<dbReference type="InterPro" id="IPR036431">
    <property type="entry name" value="ARID_dom_sf"/>
</dbReference>
<dbReference type="WBParaSite" id="TCLT_0000794601-mRNA-1">
    <property type="protein sequence ID" value="TCLT_0000794601-mRNA-1"/>
    <property type="gene ID" value="TCLT_0000794601"/>
</dbReference>
<dbReference type="PANTHER" id="PTHR13964:SF27">
    <property type="entry name" value="HAT-TRICK, ISOFORM D"/>
    <property type="match status" value="1"/>
</dbReference>
<gene>
    <name evidence="8" type="ORF">TCLT_LOCUS7935</name>
</gene>
<dbReference type="Gene3D" id="1.10.150.60">
    <property type="entry name" value="ARID DNA-binding domain"/>
    <property type="match status" value="1"/>
</dbReference>
<evidence type="ECO:0000313" key="9">
    <source>
        <dbReference type="Proteomes" id="UP000276776"/>
    </source>
</evidence>
<feature type="compositionally biased region" description="Basic and acidic residues" evidence="6">
    <location>
        <begin position="366"/>
        <end position="377"/>
    </location>
</feature>
<feature type="region of interest" description="Disordered" evidence="6">
    <location>
        <begin position="427"/>
        <end position="488"/>
    </location>
</feature>
<keyword evidence="9" id="KW-1185">Reference proteome</keyword>
<dbReference type="GO" id="GO:0005634">
    <property type="term" value="C:nucleus"/>
    <property type="evidence" value="ECO:0007669"/>
    <property type="project" value="TreeGrafter"/>
</dbReference>
<feature type="compositionally biased region" description="Basic and acidic residues" evidence="6">
    <location>
        <begin position="783"/>
        <end position="804"/>
    </location>
</feature>
<dbReference type="InterPro" id="IPR016197">
    <property type="entry name" value="Chromo-like_dom_sf"/>
</dbReference>
<evidence type="ECO:0000256" key="4">
    <source>
        <dbReference type="ARBA" id="ARBA00023163"/>
    </source>
</evidence>
<evidence type="ECO:0000256" key="1">
    <source>
        <dbReference type="ARBA" id="ARBA00022853"/>
    </source>
</evidence>
<dbReference type="PANTHER" id="PTHR13964">
    <property type="entry name" value="RBP-RELATED"/>
    <property type="match status" value="1"/>
</dbReference>
<proteinExistence type="predicted"/>
<dbReference type="SUPFAM" id="SSF46774">
    <property type="entry name" value="ARID-like"/>
    <property type="match status" value="1"/>
</dbReference>
<feature type="region of interest" description="Disordered" evidence="6">
    <location>
        <begin position="177"/>
        <end position="237"/>
    </location>
</feature>
<feature type="compositionally biased region" description="Basic and acidic residues" evidence="6">
    <location>
        <begin position="1467"/>
        <end position="1477"/>
    </location>
</feature>
<feature type="region of interest" description="Disordered" evidence="6">
    <location>
        <begin position="1142"/>
        <end position="1168"/>
    </location>
</feature>
<feature type="region of interest" description="Disordered" evidence="6">
    <location>
        <begin position="366"/>
        <end position="390"/>
    </location>
</feature>
<feature type="compositionally biased region" description="Basic and acidic residues" evidence="6">
    <location>
        <begin position="1417"/>
        <end position="1428"/>
    </location>
</feature>
<dbReference type="OrthoDB" id="10068428at2759"/>
<dbReference type="GO" id="GO:0006325">
    <property type="term" value="P:chromatin organization"/>
    <property type="evidence" value="ECO:0007669"/>
    <property type="project" value="UniProtKB-KW"/>
</dbReference>